<protein>
    <submittedName>
        <fullName evidence="1">Uncharacterized protein</fullName>
    </submittedName>
</protein>
<evidence type="ECO:0000313" key="1">
    <source>
        <dbReference type="EMBL" id="OGI52783.1"/>
    </source>
</evidence>
<sequence length="77" mass="8207">MKSVNTDQSVVKRLNVMIALMLDQMGENQGTSMAAKIVKLAAFGLAPSDIAEIVGKPLNFVTATLSQRNATKKGKKS</sequence>
<evidence type="ECO:0000313" key="2">
    <source>
        <dbReference type="Proteomes" id="UP000179037"/>
    </source>
</evidence>
<dbReference type="Proteomes" id="UP000179037">
    <property type="component" value="Unassembled WGS sequence"/>
</dbReference>
<reference evidence="1 2" key="1">
    <citation type="journal article" date="2016" name="Nat. Commun.">
        <title>Thousands of microbial genomes shed light on interconnected biogeochemical processes in an aquifer system.</title>
        <authorList>
            <person name="Anantharaman K."/>
            <person name="Brown C.T."/>
            <person name="Hug L.A."/>
            <person name="Sharon I."/>
            <person name="Castelle C.J."/>
            <person name="Probst A.J."/>
            <person name="Thomas B.C."/>
            <person name="Singh A."/>
            <person name="Wilkins M.J."/>
            <person name="Karaoz U."/>
            <person name="Brodie E.L."/>
            <person name="Williams K.H."/>
            <person name="Hubbard S.S."/>
            <person name="Banfield J.F."/>
        </authorList>
    </citation>
    <scope>NUCLEOTIDE SEQUENCE [LARGE SCALE GENOMIC DNA]</scope>
</reference>
<gene>
    <name evidence="1" type="ORF">A3A87_02565</name>
</gene>
<dbReference type="EMBL" id="MFTC01000007">
    <property type="protein sequence ID" value="OGI52783.1"/>
    <property type="molecule type" value="Genomic_DNA"/>
</dbReference>
<organism evidence="1 2">
    <name type="scientific">Candidatus Muproteobacteria bacterium RIFCSPLOWO2_01_FULL_60_18</name>
    <dbReference type="NCBI Taxonomy" id="1817768"/>
    <lineage>
        <taxon>Bacteria</taxon>
        <taxon>Pseudomonadati</taxon>
        <taxon>Pseudomonadota</taxon>
        <taxon>Candidatus Muproteobacteria</taxon>
    </lineage>
</organism>
<proteinExistence type="predicted"/>
<name>A0A1F6U5W9_9PROT</name>
<dbReference type="AlphaFoldDB" id="A0A1F6U5W9"/>
<accession>A0A1F6U5W9</accession>
<comment type="caution">
    <text evidence="1">The sequence shown here is derived from an EMBL/GenBank/DDBJ whole genome shotgun (WGS) entry which is preliminary data.</text>
</comment>
<dbReference type="STRING" id="1817768.A3A87_02565"/>